<dbReference type="EMBL" id="JAMYJR010000027">
    <property type="protein sequence ID" value="MCO8273863.1"/>
    <property type="molecule type" value="Genomic_DNA"/>
</dbReference>
<protein>
    <recommendedName>
        <fullName evidence="4">Secreted protein</fullName>
    </recommendedName>
</protein>
<feature type="chain" id="PRO_5047096754" description="Secreted protein" evidence="1">
    <location>
        <begin position="27"/>
        <end position="150"/>
    </location>
</feature>
<evidence type="ECO:0008006" key="4">
    <source>
        <dbReference type="Google" id="ProtNLM"/>
    </source>
</evidence>
<comment type="caution">
    <text evidence="2">The sequence shown here is derived from an EMBL/GenBank/DDBJ whole genome shotgun (WGS) entry which is preliminary data.</text>
</comment>
<keyword evidence="1" id="KW-0732">Signal</keyword>
<proteinExistence type="predicted"/>
<reference evidence="2 3" key="1">
    <citation type="submission" date="2022-06" db="EMBL/GenBank/DDBJ databases">
        <title>New Species of the Genus Actinoplanes, ActinopZanes ferrugineus.</title>
        <authorList>
            <person name="Ding P."/>
        </authorList>
    </citation>
    <scope>NUCLEOTIDE SEQUENCE [LARGE SCALE GENOMIC DNA]</scope>
    <source>
        <strain evidence="2 3">TRM88003</strain>
    </source>
</reference>
<evidence type="ECO:0000256" key="1">
    <source>
        <dbReference type="SAM" id="SignalP"/>
    </source>
</evidence>
<sequence length="150" mass="15367">MPLSSFARRASTIAAGLGIVAAGALAATGPAAAAVPGPCGAQKTARVSIHYKACVIKVGERDYTGQFLFSNNHGSAVSVFSRVGWSVEGNKHWVGGGSAKTLRAAPGFVQVKTAGLSCGRGESITAIVQVKQNNGDWGPIAYSRPYTCTD</sequence>
<evidence type="ECO:0000313" key="2">
    <source>
        <dbReference type="EMBL" id="MCO8273863.1"/>
    </source>
</evidence>
<keyword evidence="3" id="KW-1185">Reference proteome</keyword>
<organism evidence="2 3">
    <name type="scientific">Paractinoplanes aksuensis</name>
    <dbReference type="NCBI Taxonomy" id="2939490"/>
    <lineage>
        <taxon>Bacteria</taxon>
        <taxon>Bacillati</taxon>
        <taxon>Actinomycetota</taxon>
        <taxon>Actinomycetes</taxon>
        <taxon>Micromonosporales</taxon>
        <taxon>Micromonosporaceae</taxon>
        <taxon>Paractinoplanes</taxon>
    </lineage>
</organism>
<accession>A0ABT1DSP4</accession>
<feature type="signal peptide" evidence="1">
    <location>
        <begin position="1"/>
        <end position="26"/>
    </location>
</feature>
<dbReference type="Proteomes" id="UP001523369">
    <property type="component" value="Unassembled WGS sequence"/>
</dbReference>
<name>A0ABT1DSP4_9ACTN</name>
<evidence type="ECO:0000313" key="3">
    <source>
        <dbReference type="Proteomes" id="UP001523369"/>
    </source>
</evidence>
<dbReference type="RefSeq" id="WP_253239940.1">
    <property type="nucleotide sequence ID" value="NZ_JAMYJR010000027.1"/>
</dbReference>
<gene>
    <name evidence="2" type="ORF">M1L60_25015</name>
</gene>